<dbReference type="SMART" id="SM00256">
    <property type="entry name" value="FBOX"/>
    <property type="match status" value="1"/>
</dbReference>
<dbReference type="AlphaFoldDB" id="A0A0E0B1N9"/>
<dbReference type="HOGENOM" id="CLU_038427_3_1_1"/>
<dbReference type="Gene3D" id="1.20.1280.50">
    <property type="match status" value="1"/>
</dbReference>
<evidence type="ECO:0000259" key="2">
    <source>
        <dbReference type="PROSITE" id="PS50181"/>
    </source>
</evidence>
<evidence type="ECO:0000313" key="4">
    <source>
        <dbReference type="Proteomes" id="UP000026961"/>
    </source>
</evidence>
<reference evidence="3" key="2">
    <citation type="submission" date="2018-05" db="EMBL/GenBank/DDBJ databases">
        <title>OgluRS3 (Oryza glumaepatula Reference Sequence Version 3).</title>
        <authorList>
            <person name="Zhang J."/>
            <person name="Kudrna D."/>
            <person name="Lee S."/>
            <person name="Talag J."/>
            <person name="Welchert J."/>
            <person name="Wing R.A."/>
        </authorList>
    </citation>
    <scope>NUCLEOTIDE SEQUENCE [LARGE SCALE GENOMIC DNA]</scope>
</reference>
<reference evidence="3" key="1">
    <citation type="submission" date="2015-04" db="UniProtKB">
        <authorList>
            <consortium name="EnsemblPlants"/>
        </authorList>
    </citation>
    <scope>IDENTIFICATION</scope>
</reference>
<keyword evidence="4" id="KW-1185">Reference proteome</keyword>
<feature type="region of interest" description="Disordered" evidence="1">
    <location>
        <begin position="1"/>
        <end position="34"/>
    </location>
</feature>
<feature type="compositionally biased region" description="Basic and acidic residues" evidence="1">
    <location>
        <begin position="318"/>
        <end position="337"/>
    </location>
</feature>
<dbReference type="EnsemblPlants" id="OGLUM09G07010.1">
    <property type="protein sequence ID" value="OGLUM09G07010.1"/>
    <property type="gene ID" value="OGLUM09G07010"/>
</dbReference>
<evidence type="ECO:0000256" key="1">
    <source>
        <dbReference type="SAM" id="MobiDB-lite"/>
    </source>
</evidence>
<accession>A0A0E0B1N9</accession>
<feature type="domain" description="F-box" evidence="2">
    <location>
        <begin position="31"/>
        <end position="74"/>
    </location>
</feature>
<proteinExistence type="predicted"/>
<evidence type="ECO:0000313" key="3">
    <source>
        <dbReference type="EnsemblPlants" id="OGLUM09G07010.1"/>
    </source>
</evidence>
<dbReference type="Gramene" id="OGLUM09G07010.1">
    <property type="protein sequence ID" value="OGLUM09G07010.1"/>
    <property type="gene ID" value="OGLUM09G07010"/>
</dbReference>
<feature type="compositionally biased region" description="Basic residues" evidence="1">
    <location>
        <begin position="338"/>
        <end position="351"/>
    </location>
</feature>
<dbReference type="InterPro" id="IPR036047">
    <property type="entry name" value="F-box-like_dom_sf"/>
</dbReference>
<dbReference type="Proteomes" id="UP000026961">
    <property type="component" value="Chromosome 9"/>
</dbReference>
<organism evidence="3">
    <name type="scientific">Oryza glumipatula</name>
    <dbReference type="NCBI Taxonomy" id="40148"/>
    <lineage>
        <taxon>Eukaryota</taxon>
        <taxon>Viridiplantae</taxon>
        <taxon>Streptophyta</taxon>
        <taxon>Embryophyta</taxon>
        <taxon>Tracheophyta</taxon>
        <taxon>Spermatophyta</taxon>
        <taxon>Magnoliopsida</taxon>
        <taxon>Liliopsida</taxon>
        <taxon>Poales</taxon>
        <taxon>Poaceae</taxon>
        <taxon>BOP clade</taxon>
        <taxon>Oryzoideae</taxon>
        <taxon>Oryzeae</taxon>
        <taxon>Oryzinae</taxon>
        <taxon>Oryza</taxon>
    </lineage>
</organism>
<protein>
    <recommendedName>
        <fullName evidence="2">F-box domain-containing protein</fullName>
    </recommendedName>
</protein>
<feature type="region of interest" description="Disordered" evidence="1">
    <location>
        <begin position="310"/>
        <end position="361"/>
    </location>
</feature>
<dbReference type="PANTHER" id="PTHR33207">
    <property type="entry name" value="F-BOX DOMAIN CONTAINING PROTEIN-RELATED"/>
    <property type="match status" value="1"/>
</dbReference>
<sequence length="581" mass="65060">MAPNEKDCSNKTSGKAMVRRRSNSKSPAASPTRLGDLPDKLLEHILLRLASPVWLAHAAATCKRWRRIVTNNEFPFHHDCPLPDPVAGHYHSRRRPDGRRGRLTFVPSSSAAALGVNARRHFSLDFLPCGCSSWEPVDSSASLLLLLAATSSTRRRFFPDLVVCEPVTRRYKLIPRMEEVKYQRCLGVFLQGCYPGNVDKWGRAYTSMSSYRVTCVVYMEYNGVCDGTGTVRACVFDQNGSNRWKRRPARWYMAKPSWYMAKCGVRDASGAGFFFGPQSRPTKKPANLRAGHPAWTLQNCLAHPAQPVGRHGIRAQTGRRETQPQRRSRDGRRETAAARRRRSGRYSRLPRRPSIQIQQPTPSSLLIQRNSESTCDAVLPPPDLYTLIKVRFLGRAIGVTFWGIEGDNVLLILHEWSTEFEILCLPDCVRGVEVQAVVDGNGNNKGKLCAICLDQENILRVFTTWRDRYGSGEWGEWVLQQSLRLAAITTGLAGYKEGYFGSNTAKVVTVMVGSIVLTPAEETTWMFSVDLETLEVAKCKDVSMAVYPCQLPWLPTLRACPTHCERRGQGPCSHICICGNG</sequence>
<dbReference type="PROSITE" id="PS50181">
    <property type="entry name" value="FBOX"/>
    <property type="match status" value="1"/>
</dbReference>
<dbReference type="InterPro" id="IPR001810">
    <property type="entry name" value="F-box_dom"/>
</dbReference>
<dbReference type="SUPFAM" id="SSF81383">
    <property type="entry name" value="F-box domain"/>
    <property type="match status" value="1"/>
</dbReference>
<dbReference type="Pfam" id="PF12937">
    <property type="entry name" value="F-box-like"/>
    <property type="match status" value="1"/>
</dbReference>
<name>A0A0E0B1N9_9ORYZ</name>